<evidence type="ECO:0000313" key="4">
    <source>
        <dbReference type="Proteomes" id="UP000036947"/>
    </source>
</evidence>
<name>A0A0L0N4R8_TOLOC</name>
<keyword evidence="1" id="KW-0378">Hydrolase</keyword>
<proteinExistence type="predicted"/>
<dbReference type="PANTHER" id="PTHR48081:SF8">
    <property type="entry name" value="ALPHA_BETA HYDROLASE FOLD-3 DOMAIN-CONTAINING PROTEIN-RELATED"/>
    <property type="match status" value="1"/>
</dbReference>
<dbReference type="PANTHER" id="PTHR48081">
    <property type="entry name" value="AB HYDROLASE SUPERFAMILY PROTEIN C4A8.06C"/>
    <property type="match status" value="1"/>
</dbReference>
<evidence type="ECO:0000256" key="1">
    <source>
        <dbReference type="ARBA" id="ARBA00022801"/>
    </source>
</evidence>
<dbReference type="Pfam" id="PF07859">
    <property type="entry name" value="Abhydrolase_3"/>
    <property type="match status" value="1"/>
</dbReference>
<dbReference type="SUPFAM" id="SSF53474">
    <property type="entry name" value="alpha/beta-Hydrolases"/>
    <property type="match status" value="1"/>
</dbReference>
<dbReference type="GO" id="GO:0016787">
    <property type="term" value="F:hydrolase activity"/>
    <property type="evidence" value="ECO:0007669"/>
    <property type="project" value="UniProtKB-KW"/>
</dbReference>
<dbReference type="AlphaFoldDB" id="A0A0L0N4R8"/>
<dbReference type="Gene3D" id="3.40.50.1820">
    <property type="entry name" value="alpha/beta hydrolase"/>
    <property type="match status" value="1"/>
</dbReference>
<evidence type="ECO:0000259" key="2">
    <source>
        <dbReference type="Pfam" id="PF07859"/>
    </source>
</evidence>
<dbReference type="OrthoDB" id="408631at2759"/>
<sequence>MLAIGASCGGGMALVVALKYLEYGIGDRVKGVVALAPMTIHPEHVPEKYKPHLKAWEGNRDGPVVDFEGMMLFQAINGATAQKANPDVFVALHDRLGELPPTYIATCGADVIRDDGTIIKVALDEARVPCKLDNYEGLPHFFWIYPEISEGDRFRENAAAAVNWVVSQRGASTSASKQAG</sequence>
<organism evidence="3 4">
    <name type="scientific">Tolypocladium ophioglossoides (strain CBS 100239)</name>
    <name type="common">Snaketongue truffleclub</name>
    <name type="synonym">Elaphocordyceps ophioglossoides</name>
    <dbReference type="NCBI Taxonomy" id="1163406"/>
    <lineage>
        <taxon>Eukaryota</taxon>
        <taxon>Fungi</taxon>
        <taxon>Dikarya</taxon>
        <taxon>Ascomycota</taxon>
        <taxon>Pezizomycotina</taxon>
        <taxon>Sordariomycetes</taxon>
        <taxon>Hypocreomycetidae</taxon>
        <taxon>Hypocreales</taxon>
        <taxon>Ophiocordycipitaceae</taxon>
        <taxon>Tolypocladium</taxon>
    </lineage>
</organism>
<reference evidence="3 4" key="1">
    <citation type="journal article" date="2015" name="BMC Genomics">
        <title>The genome of the truffle-parasite Tolypocladium ophioglossoides and the evolution of antifungal peptaibiotics.</title>
        <authorList>
            <person name="Quandt C.A."/>
            <person name="Bushley K.E."/>
            <person name="Spatafora J.W."/>
        </authorList>
    </citation>
    <scope>NUCLEOTIDE SEQUENCE [LARGE SCALE GENOMIC DNA]</scope>
    <source>
        <strain evidence="3 4">CBS 100239</strain>
    </source>
</reference>
<dbReference type="InterPro" id="IPR013094">
    <property type="entry name" value="AB_hydrolase_3"/>
</dbReference>
<dbReference type="STRING" id="1163406.A0A0L0N4R8"/>
<accession>A0A0L0N4R8</accession>
<evidence type="ECO:0000313" key="3">
    <source>
        <dbReference type="EMBL" id="KND89108.1"/>
    </source>
</evidence>
<dbReference type="InterPro" id="IPR050300">
    <property type="entry name" value="GDXG_lipolytic_enzyme"/>
</dbReference>
<dbReference type="EMBL" id="LFRF01000021">
    <property type="protein sequence ID" value="KND89108.1"/>
    <property type="molecule type" value="Genomic_DNA"/>
</dbReference>
<feature type="domain" description="Alpha/beta hydrolase fold-3" evidence="2">
    <location>
        <begin position="4"/>
        <end position="143"/>
    </location>
</feature>
<comment type="caution">
    <text evidence="3">The sequence shown here is derived from an EMBL/GenBank/DDBJ whole genome shotgun (WGS) entry which is preliminary data.</text>
</comment>
<keyword evidence="4" id="KW-1185">Reference proteome</keyword>
<dbReference type="Proteomes" id="UP000036947">
    <property type="component" value="Unassembled WGS sequence"/>
</dbReference>
<protein>
    <submittedName>
        <fullName evidence="3">Versiconal hemiacetal acetate esterase</fullName>
    </submittedName>
</protein>
<gene>
    <name evidence="3" type="ORF">TOPH_06347</name>
</gene>
<dbReference type="InterPro" id="IPR029058">
    <property type="entry name" value="AB_hydrolase_fold"/>
</dbReference>